<reference evidence="2 3" key="1">
    <citation type="submission" date="2019-02" db="EMBL/GenBank/DDBJ databases">
        <title>Deep-cultivation of Planctomycetes and their phenomic and genomic characterization uncovers novel biology.</title>
        <authorList>
            <person name="Wiegand S."/>
            <person name="Jogler M."/>
            <person name="Boedeker C."/>
            <person name="Pinto D."/>
            <person name="Vollmers J."/>
            <person name="Rivas-Marin E."/>
            <person name="Kohn T."/>
            <person name="Peeters S.H."/>
            <person name="Heuer A."/>
            <person name="Rast P."/>
            <person name="Oberbeckmann S."/>
            <person name="Bunk B."/>
            <person name="Jeske O."/>
            <person name="Meyerdierks A."/>
            <person name="Storesund J.E."/>
            <person name="Kallscheuer N."/>
            <person name="Luecker S."/>
            <person name="Lage O.M."/>
            <person name="Pohl T."/>
            <person name="Merkel B.J."/>
            <person name="Hornburger P."/>
            <person name="Mueller R.-W."/>
            <person name="Bruemmer F."/>
            <person name="Labrenz M."/>
            <person name="Spormann A.M."/>
            <person name="Op den Camp H."/>
            <person name="Overmann J."/>
            <person name="Amann R."/>
            <person name="Jetten M.S.M."/>
            <person name="Mascher T."/>
            <person name="Medema M.H."/>
            <person name="Devos D.P."/>
            <person name="Kaster A.-K."/>
            <person name="Ovreas L."/>
            <person name="Rohde M."/>
            <person name="Galperin M.Y."/>
            <person name="Jogler C."/>
        </authorList>
    </citation>
    <scope>NUCLEOTIDE SEQUENCE [LARGE SCALE GENOMIC DNA]</scope>
    <source>
        <strain evidence="2 3">Pan44</strain>
    </source>
</reference>
<feature type="region of interest" description="Disordered" evidence="1">
    <location>
        <begin position="149"/>
        <end position="193"/>
    </location>
</feature>
<accession>A0A517SJV0</accession>
<evidence type="ECO:0000256" key="1">
    <source>
        <dbReference type="SAM" id="MobiDB-lite"/>
    </source>
</evidence>
<dbReference type="EMBL" id="CP036271">
    <property type="protein sequence ID" value="QDT56402.1"/>
    <property type="molecule type" value="Genomic_DNA"/>
</dbReference>
<dbReference type="KEGG" id="ccos:Pan44_44560"/>
<proteinExistence type="predicted"/>
<organism evidence="2 3">
    <name type="scientific">Caulifigura coniformis</name>
    <dbReference type="NCBI Taxonomy" id="2527983"/>
    <lineage>
        <taxon>Bacteria</taxon>
        <taxon>Pseudomonadati</taxon>
        <taxon>Planctomycetota</taxon>
        <taxon>Planctomycetia</taxon>
        <taxon>Planctomycetales</taxon>
        <taxon>Planctomycetaceae</taxon>
        <taxon>Caulifigura</taxon>
    </lineage>
</organism>
<keyword evidence="3" id="KW-1185">Reference proteome</keyword>
<protein>
    <submittedName>
        <fullName evidence="2">Uncharacterized protein</fullName>
    </submittedName>
</protein>
<name>A0A517SJV0_9PLAN</name>
<evidence type="ECO:0000313" key="3">
    <source>
        <dbReference type="Proteomes" id="UP000315700"/>
    </source>
</evidence>
<dbReference type="Proteomes" id="UP000315700">
    <property type="component" value="Chromosome"/>
</dbReference>
<gene>
    <name evidence="2" type="ORF">Pan44_44560</name>
</gene>
<dbReference type="InParanoid" id="A0A517SJV0"/>
<evidence type="ECO:0000313" key="2">
    <source>
        <dbReference type="EMBL" id="QDT56402.1"/>
    </source>
</evidence>
<dbReference type="AlphaFoldDB" id="A0A517SJV0"/>
<sequence>MLTIRHSDVAFWKHSVIARTGAAMFEKKFTQPNRLSPRRHDVGAALMLKFRHGPDGKRRDRKLRTIDALHALMLTLICFTVAAAPGSQAERPWSLAPVESVSPAATGANRSSIDLATRTAPDAPTQALRAPSVRLSLIDDEPAGRVKSIPARLSRDVRVAEEEPVSEAPSSPATHQPLRAALHLGDQLRSSYR</sequence>